<comment type="caution">
    <text evidence="1">The sequence shown here is derived from an EMBL/GenBank/DDBJ whole genome shotgun (WGS) entry which is preliminary data.</text>
</comment>
<proteinExistence type="predicted"/>
<evidence type="ECO:0000313" key="1">
    <source>
        <dbReference type="EMBL" id="KAJ8871740.1"/>
    </source>
</evidence>
<protein>
    <submittedName>
        <fullName evidence="1">Uncharacterized protein</fullName>
    </submittedName>
</protein>
<gene>
    <name evidence="1" type="ORF">PR048_028076</name>
</gene>
<organism evidence="1 2">
    <name type="scientific">Dryococelus australis</name>
    <dbReference type="NCBI Taxonomy" id="614101"/>
    <lineage>
        <taxon>Eukaryota</taxon>
        <taxon>Metazoa</taxon>
        <taxon>Ecdysozoa</taxon>
        <taxon>Arthropoda</taxon>
        <taxon>Hexapoda</taxon>
        <taxon>Insecta</taxon>
        <taxon>Pterygota</taxon>
        <taxon>Neoptera</taxon>
        <taxon>Polyneoptera</taxon>
        <taxon>Phasmatodea</taxon>
        <taxon>Verophasmatodea</taxon>
        <taxon>Anareolatae</taxon>
        <taxon>Phasmatidae</taxon>
        <taxon>Eurycanthinae</taxon>
        <taxon>Dryococelus</taxon>
    </lineage>
</organism>
<reference evidence="1 2" key="1">
    <citation type="submission" date="2023-02" db="EMBL/GenBank/DDBJ databases">
        <title>LHISI_Scaffold_Assembly.</title>
        <authorList>
            <person name="Stuart O.P."/>
            <person name="Cleave R."/>
            <person name="Magrath M.J.L."/>
            <person name="Mikheyev A.S."/>
        </authorList>
    </citation>
    <scope>NUCLEOTIDE SEQUENCE [LARGE SCALE GENOMIC DNA]</scope>
    <source>
        <strain evidence="1">Daus_M_001</strain>
        <tissue evidence="1">Leg muscle</tissue>
    </source>
</reference>
<accession>A0ABQ9GI76</accession>
<dbReference type="Proteomes" id="UP001159363">
    <property type="component" value="Chromosome 11"/>
</dbReference>
<evidence type="ECO:0000313" key="2">
    <source>
        <dbReference type="Proteomes" id="UP001159363"/>
    </source>
</evidence>
<dbReference type="EMBL" id="JARBHB010000012">
    <property type="protein sequence ID" value="KAJ8871740.1"/>
    <property type="molecule type" value="Genomic_DNA"/>
</dbReference>
<keyword evidence="2" id="KW-1185">Reference proteome</keyword>
<sequence>MCGENNVLASHQGDPGSISSRVTPDFRMWESCRTMPLVGGFSRRSPVSPTLSFRRCSILTSITIIGFQDLAVKRRPNLFTHFTHPYKWDICLHLNCGNRFESKPRCRRRGQDEETVKTMRHDGRRFETRWRTDSLWKLSLPSDLMPPPAKGLPPDEGIEGFFGFRFRVWMPSFFMLSGLFTCGPASNSAHWKGLIDFPLVLCQKDYQGTAYKLTYDITSSPMPYLGFEHRTSRTPNRRRTNRLRHGDRRELVAYRKTDLTLQSVGRGIVHDDNVSGFRRDFMAIALCCHNVSRIPRLLSTFETRSAPSRWFGKNSTLCVASVNCRAVNSGSHIENINVVSWLRVFVV</sequence>
<name>A0ABQ9GI76_9NEOP</name>